<evidence type="ECO:0000313" key="3">
    <source>
        <dbReference type="EMBL" id="MST99276.1"/>
    </source>
</evidence>
<feature type="chain" id="PRO_5032303339" evidence="1">
    <location>
        <begin position="20"/>
        <end position="411"/>
    </location>
</feature>
<keyword evidence="1" id="KW-0732">Signal</keyword>
<dbReference type="GO" id="GO:0010181">
    <property type="term" value="F:FMN binding"/>
    <property type="evidence" value="ECO:0007669"/>
    <property type="project" value="InterPro"/>
</dbReference>
<dbReference type="GO" id="GO:0016020">
    <property type="term" value="C:membrane"/>
    <property type="evidence" value="ECO:0007669"/>
    <property type="project" value="InterPro"/>
</dbReference>
<dbReference type="RefSeq" id="WP_154420487.1">
    <property type="nucleotide sequence ID" value="NZ_VUNS01000033.1"/>
</dbReference>
<reference evidence="3 4" key="1">
    <citation type="submission" date="2019-08" db="EMBL/GenBank/DDBJ databases">
        <title>In-depth cultivation of the pig gut microbiome towards novel bacterial diversity and tailored functional studies.</title>
        <authorList>
            <person name="Wylensek D."/>
            <person name="Hitch T.C.A."/>
            <person name="Clavel T."/>
        </authorList>
    </citation>
    <scope>NUCLEOTIDE SEQUENCE [LARGE SCALE GENOMIC DNA]</scope>
    <source>
        <strain evidence="3 4">BBE-744-WT-12</strain>
    </source>
</reference>
<gene>
    <name evidence="3" type="ORF">FYJ85_19815</name>
</gene>
<feature type="signal peptide" evidence="1">
    <location>
        <begin position="1"/>
        <end position="19"/>
    </location>
</feature>
<feature type="domain" description="FMN-binding" evidence="2">
    <location>
        <begin position="76"/>
        <end position="157"/>
    </location>
</feature>
<protein>
    <submittedName>
        <fullName evidence="3">FMN-binding protein</fullName>
    </submittedName>
</protein>
<dbReference type="InterPro" id="IPR007329">
    <property type="entry name" value="FMN-bd"/>
</dbReference>
<name>A0A844G7D4_9BACT</name>
<dbReference type="Pfam" id="PF04205">
    <property type="entry name" value="FMN_bind"/>
    <property type="match status" value="1"/>
</dbReference>
<proteinExistence type="predicted"/>
<evidence type="ECO:0000259" key="2">
    <source>
        <dbReference type="SMART" id="SM00900"/>
    </source>
</evidence>
<comment type="caution">
    <text evidence="3">The sequence shown here is derived from an EMBL/GenBank/DDBJ whole genome shotgun (WGS) entry which is preliminary data.</text>
</comment>
<accession>A0A844G7D4</accession>
<sequence length="411" mass="45616">MKRLIPGVFAAAAFFVCGAETPAPVKPFAAEAARIFPEAKEYAEQKPGIYLVRDGNQKTLGTLYLETIGDDERQFGYAGTIEIAVLFDNNRQVAGILIGKNQETPSFLNRVRAAKFLESWNKLKLEEIPGKQVDTVTGATYSSSAIRAGVRKLAESYLKPAETAPKPKQPAAAVPVPATAAPRNPEIIQLERRVATLKRIVSGSQVLLKQLRERKEEELQLRLVAALEGPEAAGKFAEEHKLMFFNHPGRGSRKSPVDLAAEKYKNSKSEADLKALKAAILANYERMLETVPPHNAEQEKALAATEARLNALRQKQHSPASAGKMKFSDPEAQAQEDKINRLAAAFRQSRDPKQLEELRKEVTRQLVRGTLTMPARIAEKERELARLREHLEEFTKDPDAVIQSRIDALTR</sequence>
<evidence type="ECO:0000313" key="4">
    <source>
        <dbReference type="Proteomes" id="UP000435649"/>
    </source>
</evidence>
<dbReference type="AlphaFoldDB" id="A0A844G7D4"/>
<organism evidence="3 4">
    <name type="scientific">Victivallis lenta</name>
    <dbReference type="NCBI Taxonomy" id="2606640"/>
    <lineage>
        <taxon>Bacteria</taxon>
        <taxon>Pseudomonadati</taxon>
        <taxon>Lentisphaerota</taxon>
        <taxon>Lentisphaeria</taxon>
        <taxon>Victivallales</taxon>
        <taxon>Victivallaceae</taxon>
        <taxon>Victivallis</taxon>
    </lineage>
</organism>
<keyword evidence="4" id="KW-1185">Reference proteome</keyword>
<evidence type="ECO:0000256" key="1">
    <source>
        <dbReference type="SAM" id="SignalP"/>
    </source>
</evidence>
<dbReference type="Proteomes" id="UP000435649">
    <property type="component" value="Unassembled WGS sequence"/>
</dbReference>
<dbReference type="SMART" id="SM00900">
    <property type="entry name" value="FMN_bind"/>
    <property type="match status" value="1"/>
</dbReference>
<dbReference type="EMBL" id="VUNS01000033">
    <property type="protein sequence ID" value="MST99276.1"/>
    <property type="molecule type" value="Genomic_DNA"/>
</dbReference>